<comment type="caution">
    <text evidence="1">The sequence shown here is derived from an EMBL/GenBank/DDBJ whole genome shotgun (WGS) entry which is preliminary data.</text>
</comment>
<sequence length="784" mass="91370">MHTEVINISKNNCTICQVDMCLTFNPFVEHLKERVLTEKTLKTEFYKYVLNKFEADPCISLDIQPENAEGFRESLELIYSILTPPILNEKEFYWALSTPVPEKIFFSTEAFFNFHSSHHSGLYAVNMPDDELFTQRQKRFIYNLILERMYGFSTVLKNELLYSYVDPETKLTRFYSIFTNAEFVKIVLRGELPELKFETIEPYLNDFEGIEILERILPLSNFMFQGFTVITLTDVTLSHAMESIRDELVNHSANEAEQYEHIISSLKTLSEDPCIEFGLLPFLKVNNQPIFDTAECSQSVIISEAKHFNAAEETFQALAFDYNKNPKPVFFNTITDEKVAKFPFLKVLKEARIKSYGIFPVYYNKKNVGIMEVYSYNEIALYEKLLSKLQNAMPLIAQLLQNSIDQFDERLEKVIKEKFTSLQPSVQWKFNEVAWNYLKTGNKKNKSQEIETVVFNNVYPLFGAIDIRNSTIERNTALQDDLKALMATIIKTLLTLKEHIHLNLIDNLIYKCKDWEQKISGFITTNDELTLDSFLEKEVNPFFNYFRENYPEEKPVIDAYFECLAEDTGIAFANRRNLENSMQLINNTINHYLELVQDDVQGSYPCYFEKFRTDGVEYDIYIGQSISPTRAFDVLYLKNIRLWQLQSMAEIAKLTHELAGQIERPLETTQLIFIHSNAIDISFRNDERRFDVEGAYNIRYEIIKKRIDKVLIAGSVERLTQPGKIAMVYFNPNEAAEYHEYIKYLQEQNVLNDDLEYLDLEELQGVTGLKALRVGVNYQTASSK</sequence>
<dbReference type="EMBL" id="BAAAZC010000029">
    <property type="protein sequence ID" value="GAA3986284.1"/>
    <property type="molecule type" value="Genomic_DNA"/>
</dbReference>
<keyword evidence="2" id="KW-1185">Reference proteome</keyword>
<dbReference type="Proteomes" id="UP001500742">
    <property type="component" value="Unassembled WGS sequence"/>
</dbReference>
<evidence type="ECO:0000313" key="1">
    <source>
        <dbReference type="EMBL" id="GAA3986284.1"/>
    </source>
</evidence>
<name>A0ABP7QQC7_9SPHI</name>
<gene>
    <name evidence="1" type="ORF">GCM10022210_43340</name>
</gene>
<evidence type="ECO:0008006" key="3">
    <source>
        <dbReference type="Google" id="ProtNLM"/>
    </source>
</evidence>
<evidence type="ECO:0000313" key="2">
    <source>
        <dbReference type="Proteomes" id="UP001500742"/>
    </source>
</evidence>
<protein>
    <recommendedName>
        <fullName evidence="3">GAF domain-containing protein</fullName>
    </recommendedName>
</protein>
<reference evidence="2" key="1">
    <citation type="journal article" date="2019" name="Int. J. Syst. Evol. Microbiol.">
        <title>The Global Catalogue of Microorganisms (GCM) 10K type strain sequencing project: providing services to taxonomists for standard genome sequencing and annotation.</title>
        <authorList>
            <consortium name="The Broad Institute Genomics Platform"/>
            <consortium name="The Broad Institute Genome Sequencing Center for Infectious Disease"/>
            <person name="Wu L."/>
            <person name="Ma J."/>
        </authorList>
    </citation>
    <scope>NUCLEOTIDE SEQUENCE [LARGE SCALE GENOMIC DNA]</scope>
    <source>
        <strain evidence="2">JCM 16601</strain>
    </source>
</reference>
<proteinExistence type="predicted"/>
<dbReference type="RefSeq" id="WP_259089436.1">
    <property type="nucleotide sequence ID" value="NZ_BAAAZC010000029.1"/>
</dbReference>
<organism evidence="1 2">
    <name type="scientific">Mucilaginibacter dorajii</name>
    <dbReference type="NCBI Taxonomy" id="692994"/>
    <lineage>
        <taxon>Bacteria</taxon>
        <taxon>Pseudomonadati</taxon>
        <taxon>Bacteroidota</taxon>
        <taxon>Sphingobacteriia</taxon>
        <taxon>Sphingobacteriales</taxon>
        <taxon>Sphingobacteriaceae</taxon>
        <taxon>Mucilaginibacter</taxon>
    </lineage>
</organism>
<accession>A0ABP7QQC7</accession>